<reference evidence="9 10" key="1">
    <citation type="submission" date="2011-03" db="EMBL/GenBank/DDBJ databases">
        <title>The complete genome of Archaeoglobus veneficus SNP6.</title>
        <authorList>
            <consortium name="US DOE Joint Genome Institute (JGI-PGF)"/>
            <person name="Lucas S."/>
            <person name="Copeland A."/>
            <person name="Lapidus A."/>
            <person name="Bruce D."/>
            <person name="Goodwin L."/>
            <person name="Pitluck S."/>
            <person name="Kyrpides N."/>
            <person name="Mavromatis K."/>
            <person name="Pagani I."/>
            <person name="Ivanova N."/>
            <person name="Mikhailova N."/>
            <person name="Lu M."/>
            <person name="Detter J.C."/>
            <person name="Tapia R."/>
            <person name="Han C."/>
            <person name="Land M."/>
            <person name="Hauser L."/>
            <person name="Markowitz V."/>
            <person name="Cheng J.-F."/>
            <person name="Hugenholtz P."/>
            <person name="Woyke T."/>
            <person name="Wu D."/>
            <person name="Spring S."/>
            <person name="Brambilla E."/>
            <person name="Klenk H.-P."/>
            <person name="Eisen J.A."/>
        </authorList>
    </citation>
    <scope>NUCLEOTIDE SEQUENCE [LARGE SCALE GENOMIC DNA]</scope>
    <source>
        <strain>SNP6</strain>
    </source>
</reference>
<evidence type="ECO:0000256" key="1">
    <source>
        <dbReference type="ARBA" id="ARBA00008331"/>
    </source>
</evidence>
<dbReference type="KEGG" id="ave:Arcve_1622"/>
<dbReference type="AlphaFoldDB" id="F2KQ19"/>
<dbReference type="InterPro" id="IPR036291">
    <property type="entry name" value="NAD(P)-bd_dom_sf"/>
</dbReference>
<feature type="domain" description="Aspartate dehydrogenase" evidence="7">
    <location>
        <begin position="164"/>
        <end position="252"/>
    </location>
</feature>
<comment type="pathway">
    <text evidence="6">Cofactor biosynthesis; NAD(+) biosynthesis; iminoaspartate from L-aspartate (dehydrogenase route): step 1/1.</text>
</comment>
<evidence type="ECO:0000313" key="10">
    <source>
        <dbReference type="Proteomes" id="UP000008136"/>
    </source>
</evidence>
<dbReference type="NCBIfam" id="TIGR03855">
    <property type="entry name" value="NAD_NadX"/>
    <property type="match status" value="1"/>
</dbReference>
<dbReference type="Pfam" id="PF01958">
    <property type="entry name" value="Asp_DH_C"/>
    <property type="match status" value="1"/>
</dbReference>
<dbReference type="PANTHER" id="PTHR31873:SF6">
    <property type="entry name" value="ASPARTATE DEHYDROGENASE DOMAIN-CONTAINING PROTEIN"/>
    <property type="match status" value="1"/>
</dbReference>
<dbReference type="EMBL" id="CP002588">
    <property type="protein sequence ID" value="AEA47622.1"/>
    <property type="molecule type" value="Genomic_DNA"/>
</dbReference>
<dbReference type="STRING" id="693661.Arcve_1622"/>
<dbReference type="Pfam" id="PF03447">
    <property type="entry name" value="NAD_binding_3"/>
    <property type="match status" value="1"/>
</dbReference>
<comment type="similarity">
    <text evidence="1 6">Belongs to the L-aspartate dehydrogenase family.</text>
</comment>
<dbReference type="eggNOG" id="arCOG00254">
    <property type="taxonomic scope" value="Archaea"/>
</dbReference>
<dbReference type="GeneID" id="10394747"/>
<sequence>MRVGVIGCGAISSVIVGAAVSEGFANIVALFDRHVDRAERLATRCNAIAAKTFDEFLEVEMDVVVEAASQQAVAMYAERVLEKADLMIMSVGALADGKLLKRIIEAAERNSHKIYLPSGAVAGIDALKAVADLIEEVVLTTRKNPESLKGAPFFESAGIKPEDIKEETLLFEGSAREAVVLFPQNINVAAIVSLAGVGFDRTKVRIIADPGLRTNIHEIRAKGSFGEIVTTTNNVPSPQNPKTSYLAALSAVRTLKNLRQKIVIGT</sequence>
<dbReference type="GO" id="GO:0051287">
    <property type="term" value="F:NAD binding"/>
    <property type="evidence" value="ECO:0007669"/>
    <property type="project" value="UniProtKB-UniRule"/>
</dbReference>
<feature type="domain" description="Aspartate/homoserine dehydrogenase NAD-binding" evidence="8">
    <location>
        <begin position="7"/>
        <end position="117"/>
    </location>
</feature>
<keyword evidence="3 6" id="KW-0521">NADP</keyword>
<dbReference type="PANTHER" id="PTHR31873">
    <property type="entry name" value="L-ASPARTATE DEHYDROGENASE-RELATED"/>
    <property type="match status" value="1"/>
</dbReference>
<dbReference type="OrthoDB" id="15415at2157"/>
<feature type="binding site" evidence="6">
    <location>
        <position position="187"/>
    </location>
    <ligand>
        <name>NAD(+)</name>
        <dbReference type="ChEBI" id="CHEBI:57540"/>
    </ligand>
</feature>
<dbReference type="InterPro" id="IPR005106">
    <property type="entry name" value="Asp/hSer_DH_NAD-bd"/>
</dbReference>
<dbReference type="EC" id="1.4.1.21" evidence="6"/>
<dbReference type="Gene3D" id="3.30.360.10">
    <property type="entry name" value="Dihydrodipicolinate Reductase, domain 2"/>
    <property type="match status" value="1"/>
</dbReference>
<comment type="catalytic activity">
    <reaction evidence="6">
        <text>L-aspartate + NADP(+) + H2O = oxaloacetate + NH4(+) + NADPH + H(+)</text>
        <dbReference type="Rhea" id="RHEA:11784"/>
        <dbReference type="ChEBI" id="CHEBI:15377"/>
        <dbReference type="ChEBI" id="CHEBI:15378"/>
        <dbReference type="ChEBI" id="CHEBI:16452"/>
        <dbReference type="ChEBI" id="CHEBI:28938"/>
        <dbReference type="ChEBI" id="CHEBI:29991"/>
        <dbReference type="ChEBI" id="CHEBI:57783"/>
        <dbReference type="ChEBI" id="CHEBI:58349"/>
        <dbReference type="EC" id="1.4.1.21"/>
    </reaction>
</comment>
<evidence type="ECO:0000259" key="8">
    <source>
        <dbReference type="Pfam" id="PF03447"/>
    </source>
</evidence>
<gene>
    <name evidence="6" type="primary">nadX</name>
    <name evidence="9" type="ordered locus">Arcve_1622</name>
</gene>
<evidence type="ECO:0000256" key="2">
    <source>
        <dbReference type="ARBA" id="ARBA00022642"/>
    </source>
</evidence>
<dbReference type="GO" id="GO:0050661">
    <property type="term" value="F:NADP binding"/>
    <property type="evidence" value="ECO:0007669"/>
    <property type="project" value="UniProtKB-UniRule"/>
</dbReference>
<organism evidence="9 10">
    <name type="scientific">Archaeoglobus veneficus (strain DSM 11195 / SNP6)</name>
    <dbReference type="NCBI Taxonomy" id="693661"/>
    <lineage>
        <taxon>Archaea</taxon>
        <taxon>Methanobacteriati</taxon>
        <taxon>Methanobacteriota</taxon>
        <taxon>Archaeoglobi</taxon>
        <taxon>Archaeoglobales</taxon>
        <taxon>Archaeoglobaceae</taxon>
        <taxon>Archaeoglobus</taxon>
    </lineage>
</organism>
<dbReference type="PIRSF" id="PIRSF005227">
    <property type="entry name" value="Asp_dh_NAD_syn"/>
    <property type="match status" value="1"/>
</dbReference>
<dbReference type="InterPro" id="IPR011182">
    <property type="entry name" value="L-Asp_DH"/>
</dbReference>
<keyword evidence="4 6" id="KW-0560">Oxidoreductase</keyword>
<evidence type="ECO:0000313" key="9">
    <source>
        <dbReference type="EMBL" id="AEA47622.1"/>
    </source>
</evidence>
<dbReference type="UniPathway" id="UPA00253">
    <property type="reaction ID" value="UER00456"/>
</dbReference>
<comment type="catalytic activity">
    <reaction evidence="6">
        <text>L-aspartate + NAD(+) + H2O = oxaloacetate + NH4(+) + NADH + H(+)</text>
        <dbReference type="Rhea" id="RHEA:11788"/>
        <dbReference type="ChEBI" id="CHEBI:15377"/>
        <dbReference type="ChEBI" id="CHEBI:15378"/>
        <dbReference type="ChEBI" id="CHEBI:16452"/>
        <dbReference type="ChEBI" id="CHEBI:28938"/>
        <dbReference type="ChEBI" id="CHEBI:29991"/>
        <dbReference type="ChEBI" id="CHEBI:57540"/>
        <dbReference type="ChEBI" id="CHEBI:57945"/>
        <dbReference type="EC" id="1.4.1.21"/>
    </reaction>
</comment>
<evidence type="ECO:0000256" key="6">
    <source>
        <dbReference type="HAMAP-Rule" id="MF_01265"/>
    </source>
</evidence>
<dbReference type="HAMAP" id="MF_01265">
    <property type="entry name" value="NadX"/>
    <property type="match status" value="1"/>
</dbReference>
<name>F2KQ19_ARCVS</name>
<dbReference type="GO" id="GO:0033735">
    <property type="term" value="F:aspartate dehydrogenase [NAD(P)+] activity"/>
    <property type="evidence" value="ECO:0007669"/>
    <property type="project" value="UniProtKB-EC"/>
</dbReference>
<keyword evidence="10" id="KW-1185">Reference proteome</keyword>
<proteinExistence type="inferred from homology"/>
<dbReference type="RefSeq" id="WP_013684278.1">
    <property type="nucleotide sequence ID" value="NC_015320.1"/>
</dbReference>
<comment type="function">
    <text evidence="6">Specifically catalyzes the NAD or NADP-dependent dehydrogenation of L-aspartate to iminoaspartate.</text>
</comment>
<dbReference type="InterPro" id="IPR002811">
    <property type="entry name" value="Asp_DH"/>
</dbReference>
<evidence type="ECO:0000259" key="7">
    <source>
        <dbReference type="Pfam" id="PF01958"/>
    </source>
</evidence>
<dbReference type="NCBIfam" id="NF009829">
    <property type="entry name" value="PRK13303.1-4"/>
    <property type="match status" value="1"/>
</dbReference>
<keyword evidence="2 6" id="KW-0662">Pyridine nucleotide biosynthesis</keyword>
<dbReference type="HOGENOM" id="CLU_089550_0_0_2"/>
<dbReference type="Proteomes" id="UP000008136">
    <property type="component" value="Chromosome"/>
</dbReference>
<dbReference type="InterPro" id="IPR022487">
    <property type="entry name" value="Asp_DH_arc"/>
</dbReference>
<dbReference type="InterPro" id="IPR020626">
    <property type="entry name" value="Asp_DH_prok"/>
</dbReference>
<feature type="active site" evidence="6">
    <location>
        <position position="217"/>
    </location>
</feature>
<dbReference type="SUPFAM" id="SSF51735">
    <property type="entry name" value="NAD(P)-binding Rossmann-fold domains"/>
    <property type="match status" value="1"/>
</dbReference>
<keyword evidence="5 6" id="KW-0520">NAD</keyword>
<dbReference type="NCBIfam" id="NF009828">
    <property type="entry name" value="PRK13303.1-3"/>
    <property type="match status" value="1"/>
</dbReference>
<protein>
    <recommendedName>
        <fullName evidence="6">L-aspartate dehydrogenase</fullName>
        <ecNumber evidence="6">1.4.1.21</ecNumber>
    </recommendedName>
</protein>
<evidence type="ECO:0000256" key="3">
    <source>
        <dbReference type="ARBA" id="ARBA00022857"/>
    </source>
</evidence>
<evidence type="ECO:0000256" key="4">
    <source>
        <dbReference type="ARBA" id="ARBA00023002"/>
    </source>
</evidence>
<dbReference type="Gene3D" id="3.40.50.720">
    <property type="entry name" value="NAD(P)-binding Rossmann-like Domain"/>
    <property type="match status" value="1"/>
</dbReference>
<accession>F2KQ19</accession>
<dbReference type="SUPFAM" id="SSF55347">
    <property type="entry name" value="Glyceraldehyde-3-phosphate dehydrogenase-like, C-terminal domain"/>
    <property type="match status" value="1"/>
</dbReference>
<feature type="binding site" evidence="6">
    <location>
        <position position="120"/>
    </location>
    <ligand>
        <name>NAD(+)</name>
        <dbReference type="ChEBI" id="CHEBI:57540"/>
    </ligand>
</feature>
<dbReference type="GO" id="GO:0016639">
    <property type="term" value="F:oxidoreductase activity, acting on the CH-NH2 group of donors, NAD or NADP as acceptor"/>
    <property type="evidence" value="ECO:0007669"/>
    <property type="project" value="UniProtKB-UniRule"/>
</dbReference>
<evidence type="ECO:0000256" key="5">
    <source>
        <dbReference type="ARBA" id="ARBA00023027"/>
    </source>
</evidence>
<dbReference type="GO" id="GO:0009435">
    <property type="term" value="P:NAD+ biosynthetic process"/>
    <property type="evidence" value="ECO:0007669"/>
    <property type="project" value="UniProtKB-UniRule"/>
</dbReference>
<dbReference type="NCBIfam" id="NF009830">
    <property type="entry name" value="PRK13304.1"/>
    <property type="match status" value="1"/>
</dbReference>
<comment type="miscellaneous">
    <text evidence="6">The iminoaspartate product is unstable in aqueous solution and can decompose to oxaloacetate and ammonia.</text>
</comment>